<organism evidence="10 11">
    <name type="scientific">Microvirga brassicacearum</name>
    <dbReference type="NCBI Taxonomy" id="2580413"/>
    <lineage>
        <taxon>Bacteria</taxon>
        <taxon>Pseudomonadati</taxon>
        <taxon>Pseudomonadota</taxon>
        <taxon>Alphaproteobacteria</taxon>
        <taxon>Hyphomicrobiales</taxon>
        <taxon>Methylobacteriaceae</taxon>
        <taxon>Microvirga</taxon>
    </lineage>
</organism>
<keyword evidence="4" id="KW-0997">Cell inner membrane</keyword>
<dbReference type="GO" id="GO:0005886">
    <property type="term" value="C:plasma membrane"/>
    <property type="evidence" value="ECO:0007669"/>
    <property type="project" value="UniProtKB-SubCell"/>
</dbReference>
<reference evidence="10 11" key="1">
    <citation type="journal article" date="2019" name="Microorganisms">
        <title>Genome Insights into the Novel Species Microvirga brassicacearum, a Rapeseed Endophyte with Biotechnological Potential.</title>
        <authorList>
            <person name="Jimenez-Gomez A."/>
            <person name="Saati-Santamaria Z."/>
            <person name="Igual J.M."/>
            <person name="Rivas R."/>
            <person name="Mateos P.F."/>
            <person name="Garcia-Fraile P."/>
        </authorList>
    </citation>
    <scope>NUCLEOTIDE SEQUENCE [LARGE SCALE GENOMIC DNA]</scope>
    <source>
        <strain evidence="10 11">CDVBN77</strain>
    </source>
</reference>
<keyword evidence="3" id="KW-1003">Cell membrane</keyword>
<evidence type="ECO:0000256" key="2">
    <source>
        <dbReference type="ARBA" id="ARBA00022448"/>
    </source>
</evidence>
<feature type="transmembrane region" description="Helical" evidence="8">
    <location>
        <begin position="64"/>
        <end position="89"/>
    </location>
</feature>
<comment type="caution">
    <text evidence="10">The sequence shown here is derived from an EMBL/GenBank/DDBJ whole genome shotgun (WGS) entry which is preliminary data.</text>
</comment>
<evidence type="ECO:0000256" key="4">
    <source>
        <dbReference type="ARBA" id="ARBA00022519"/>
    </source>
</evidence>
<dbReference type="PROSITE" id="PS50928">
    <property type="entry name" value="ABC_TM1"/>
    <property type="match status" value="1"/>
</dbReference>
<keyword evidence="5 8" id="KW-0812">Transmembrane</keyword>
<keyword evidence="11" id="KW-1185">Reference proteome</keyword>
<sequence>MRIDFGTWMLRLFTYVAMAFLFFPIAITLLVSINPNEFILPPTGVTMEWFRAAWTSSKFVDAMVVSLVLGIVATLSANALALLAVLALVRYNFPGKAFVNLLIMSPILIPATIFSLALYVFLARIGLGGSITSLVIGHTIHVLPFAVRILAASLQNFDTSLEEAARNVGASGTRTLFSITLPVIKTGLISSLTLCFVLSWNDFPISVFLAPPGWTPLPVELYSYIKYQYDAVGAALASSLIILSAIAIIILDRATGIRRAIRGEAPGVKS</sequence>
<accession>A0A5N3PBZ6</accession>
<keyword evidence="7 8" id="KW-0472">Membrane</keyword>
<dbReference type="CDD" id="cd06261">
    <property type="entry name" value="TM_PBP2"/>
    <property type="match status" value="1"/>
</dbReference>
<evidence type="ECO:0000313" key="11">
    <source>
        <dbReference type="Proteomes" id="UP000325684"/>
    </source>
</evidence>
<feature type="transmembrane region" description="Helical" evidence="8">
    <location>
        <begin position="12"/>
        <end position="33"/>
    </location>
</feature>
<feature type="domain" description="ABC transmembrane type-1" evidence="9">
    <location>
        <begin position="63"/>
        <end position="253"/>
    </location>
</feature>
<dbReference type="Gene3D" id="1.10.3720.10">
    <property type="entry name" value="MetI-like"/>
    <property type="match status" value="1"/>
</dbReference>
<evidence type="ECO:0000256" key="1">
    <source>
        <dbReference type="ARBA" id="ARBA00004429"/>
    </source>
</evidence>
<evidence type="ECO:0000256" key="8">
    <source>
        <dbReference type="RuleBase" id="RU363032"/>
    </source>
</evidence>
<feature type="transmembrane region" description="Helical" evidence="8">
    <location>
        <begin position="134"/>
        <end position="154"/>
    </location>
</feature>
<name>A0A5N3PBZ6_9HYPH</name>
<feature type="transmembrane region" description="Helical" evidence="8">
    <location>
        <begin position="231"/>
        <end position="251"/>
    </location>
</feature>
<evidence type="ECO:0000313" key="10">
    <source>
        <dbReference type="EMBL" id="KAB0267214.1"/>
    </source>
</evidence>
<gene>
    <name evidence="10" type="ORF">FEZ63_07720</name>
</gene>
<keyword evidence="2 8" id="KW-0813">Transport</keyword>
<dbReference type="PANTHER" id="PTHR43357">
    <property type="entry name" value="INNER MEMBRANE ABC TRANSPORTER PERMEASE PROTEIN YDCV"/>
    <property type="match status" value="1"/>
</dbReference>
<proteinExistence type="inferred from homology"/>
<dbReference type="EMBL" id="VCMV01000013">
    <property type="protein sequence ID" value="KAB0267214.1"/>
    <property type="molecule type" value="Genomic_DNA"/>
</dbReference>
<dbReference type="InterPro" id="IPR035906">
    <property type="entry name" value="MetI-like_sf"/>
</dbReference>
<evidence type="ECO:0000256" key="5">
    <source>
        <dbReference type="ARBA" id="ARBA00022692"/>
    </source>
</evidence>
<dbReference type="Proteomes" id="UP000325684">
    <property type="component" value="Unassembled WGS sequence"/>
</dbReference>
<dbReference type="AlphaFoldDB" id="A0A5N3PBZ6"/>
<comment type="similarity">
    <text evidence="8">Belongs to the binding-protein-dependent transport system permease family.</text>
</comment>
<evidence type="ECO:0000256" key="7">
    <source>
        <dbReference type="ARBA" id="ARBA00023136"/>
    </source>
</evidence>
<dbReference type="OrthoDB" id="9815533at2"/>
<dbReference type="PANTHER" id="PTHR43357:SF4">
    <property type="entry name" value="INNER MEMBRANE ABC TRANSPORTER PERMEASE PROTEIN YDCV"/>
    <property type="match status" value="1"/>
</dbReference>
<dbReference type="Pfam" id="PF00528">
    <property type="entry name" value="BPD_transp_1"/>
    <property type="match status" value="1"/>
</dbReference>
<feature type="transmembrane region" description="Helical" evidence="8">
    <location>
        <begin position="175"/>
        <end position="200"/>
    </location>
</feature>
<evidence type="ECO:0000256" key="6">
    <source>
        <dbReference type="ARBA" id="ARBA00022989"/>
    </source>
</evidence>
<comment type="subcellular location">
    <subcellularLocation>
        <location evidence="1">Cell inner membrane</location>
        <topology evidence="1">Multi-pass membrane protein</topology>
    </subcellularLocation>
    <subcellularLocation>
        <location evidence="8">Cell membrane</location>
        <topology evidence="8">Multi-pass membrane protein</topology>
    </subcellularLocation>
</comment>
<feature type="transmembrane region" description="Helical" evidence="8">
    <location>
        <begin position="101"/>
        <end position="122"/>
    </location>
</feature>
<evidence type="ECO:0000256" key="3">
    <source>
        <dbReference type="ARBA" id="ARBA00022475"/>
    </source>
</evidence>
<dbReference type="InterPro" id="IPR000515">
    <property type="entry name" value="MetI-like"/>
</dbReference>
<dbReference type="GO" id="GO:0055085">
    <property type="term" value="P:transmembrane transport"/>
    <property type="evidence" value="ECO:0007669"/>
    <property type="project" value="InterPro"/>
</dbReference>
<keyword evidence="6 8" id="KW-1133">Transmembrane helix</keyword>
<protein>
    <submittedName>
        <fullName evidence="10">ABC transporter permease</fullName>
    </submittedName>
</protein>
<dbReference type="SUPFAM" id="SSF161098">
    <property type="entry name" value="MetI-like"/>
    <property type="match status" value="1"/>
</dbReference>
<evidence type="ECO:0000259" key="9">
    <source>
        <dbReference type="PROSITE" id="PS50928"/>
    </source>
</evidence>
<dbReference type="RefSeq" id="WP_150943057.1">
    <property type="nucleotide sequence ID" value="NZ_VCMV01000013.1"/>
</dbReference>